<sequence length="1055" mass="118363">MNESLIFATALKKKTATERAAYLDEACGHNMELRKQIEELLHLQESDTGFLEQPAARIEATVEMPAGNWIAPDKLKTEAADKPGTLIGPYKLLQKIGEGGMGTVWMAEQQEPVRRMVAIKLVKEGMDSAQVIARFEAERQALALMDHPNIARIFDAGLSGNRPFFVMELVKGTPITHYCDEHRVSLKQRLELFVAVCAAIQHAHQKGIIHRDIKPSNVLVAPYDGHPVVKVIDFGVAKATGQRLTDKTMYTEFGAIIGTLEYMSPEQAELNNQDIDTRSDIYALGVLLYELLTGSTPLNRKSLKHQALLEMLRLVREEEPPKPSTRLSTDEALPNISAQRQMDPSKLTKQIRGELDWIVMRSIEKDRNRRYETANGFGLDIQRYLAGDTVLACPPKTTYRFKKFLKRNKRPVIVAALVLFALLAGMTGTSLALMRAQVAEGLARHSLAEVEEEQQRTNEEAEKSKTILSFLEEKVFAAARPEGLDGGLGHEVLLTEALEAALPSVRERFSKQPLIEAHLRMTLGSSFGSLDRSKIAAEQYQRARTLLSENLGLDHPDTLECMSKLADIYFDLGRYKEACTLEEETLVLQKVKLGPEHANTLWSMFVLAECYLGLGRFEDALKLHRELLALRQSKLGPDDPETLNSMAGVAGCLGSLGRYPEAIKLLEETLALQKVKLGSVDLRTLACMGALNWNYQAVGRYDEALSRNEELLRVKILQLGPYHRLTLYTRGDLASCYAFLGRHSDALRLREETLALCQAKLGPSHPETFWNMSALASSYADLDRHTEALKLREETLMLWKARFGVDHPLTLWSCNELAKSYASLGRHAEALKLREETLNLRKSKLGPEHPETLDSMYCLACSYLDTNRFAAALKLHEETWALRKVKFGPDHPDTLRSMQGVAESLVALNRGQEALRLLDECLQRTAGKIVECHLIPKVLFTRLRSCEKLKDVAGCRATAEMWEQLKRKDASSLYQAARFRAVCQKSLLATTPSEELAVQARTDSDKAMAWLKEAVAAGYRNATELAREKDFDSLRARDDFKKLITDLKAKELEKK</sequence>
<dbReference type="GO" id="GO:0004674">
    <property type="term" value="F:protein serine/threonine kinase activity"/>
    <property type="evidence" value="ECO:0007669"/>
    <property type="project" value="UniProtKB-KW"/>
</dbReference>
<gene>
    <name evidence="6" type="ORF">KIH39_08375</name>
</gene>
<dbReference type="InterPro" id="IPR017441">
    <property type="entry name" value="Protein_kinase_ATP_BS"/>
</dbReference>
<dbReference type="InterPro" id="IPR019734">
    <property type="entry name" value="TPR_rpt"/>
</dbReference>
<dbReference type="RefSeq" id="WP_213498883.1">
    <property type="nucleotide sequence ID" value="NZ_CP074694.1"/>
</dbReference>
<dbReference type="CDD" id="cd14014">
    <property type="entry name" value="STKc_PknB_like"/>
    <property type="match status" value="1"/>
</dbReference>
<feature type="binding site" evidence="3">
    <location>
        <position position="120"/>
    </location>
    <ligand>
        <name>ATP</name>
        <dbReference type="ChEBI" id="CHEBI:30616"/>
    </ligand>
</feature>
<keyword evidence="6" id="KW-0723">Serine/threonine-protein kinase</keyword>
<organism evidence="6 7">
    <name type="scientific">Telmatocola sphagniphila</name>
    <dbReference type="NCBI Taxonomy" id="1123043"/>
    <lineage>
        <taxon>Bacteria</taxon>
        <taxon>Pseudomonadati</taxon>
        <taxon>Planctomycetota</taxon>
        <taxon>Planctomycetia</taxon>
        <taxon>Gemmatales</taxon>
        <taxon>Gemmataceae</taxon>
    </lineage>
</organism>
<evidence type="ECO:0000313" key="6">
    <source>
        <dbReference type="EMBL" id="QVL33907.1"/>
    </source>
</evidence>
<dbReference type="InterPro" id="IPR011009">
    <property type="entry name" value="Kinase-like_dom_sf"/>
</dbReference>
<dbReference type="Gene3D" id="1.10.510.10">
    <property type="entry name" value="Transferase(Phosphotransferase) domain 1"/>
    <property type="match status" value="1"/>
</dbReference>
<dbReference type="Gene3D" id="1.25.40.10">
    <property type="entry name" value="Tetratricopeptide repeat domain"/>
    <property type="match status" value="2"/>
</dbReference>
<dbReference type="SUPFAM" id="SSF48452">
    <property type="entry name" value="TPR-like"/>
    <property type="match status" value="3"/>
</dbReference>
<keyword evidence="4" id="KW-0812">Transmembrane</keyword>
<dbReference type="KEGG" id="tsph:KIH39_08375"/>
<dbReference type="PROSITE" id="PS50011">
    <property type="entry name" value="PROTEIN_KINASE_DOM"/>
    <property type="match status" value="1"/>
</dbReference>
<keyword evidence="7" id="KW-1185">Reference proteome</keyword>
<dbReference type="PROSITE" id="PS00107">
    <property type="entry name" value="PROTEIN_KINASE_ATP"/>
    <property type="match status" value="1"/>
</dbReference>
<accession>A0A8E6EWL1</accession>
<dbReference type="Gene3D" id="3.30.200.20">
    <property type="entry name" value="Phosphorylase Kinase, domain 1"/>
    <property type="match status" value="1"/>
</dbReference>
<dbReference type="SUPFAM" id="SSF56112">
    <property type="entry name" value="Protein kinase-like (PK-like)"/>
    <property type="match status" value="1"/>
</dbReference>
<dbReference type="Proteomes" id="UP000676194">
    <property type="component" value="Chromosome"/>
</dbReference>
<keyword evidence="6" id="KW-0418">Kinase</keyword>
<dbReference type="InterPro" id="IPR011990">
    <property type="entry name" value="TPR-like_helical_dom_sf"/>
</dbReference>
<dbReference type="SMART" id="SM00028">
    <property type="entry name" value="TPR"/>
    <property type="match status" value="5"/>
</dbReference>
<dbReference type="EMBL" id="CP074694">
    <property type="protein sequence ID" value="QVL33907.1"/>
    <property type="molecule type" value="Genomic_DNA"/>
</dbReference>
<dbReference type="Pfam" id="PF00069">
    <property type="entry name" value="Pkinase"/>
    <property type="match status" value="1"/>
</dbReference>
<dbReference type="Pfam" id="PF13374">
    <property type="entry name" value="TPR_10"/>
    <property type="match status" value="2"/>
</dbReference>
<keyword evidence="4" id="KW-0472">Membrane</keyword>
<keyword evidence="4" id="KW-1133">Transmembrane helix</keyword>
<evidence type="ECO:0000259" key="5">
    <source>
        <dbReference type="PROSITE" id="PS50011"/>
    </source>
</evidence>
<dbReference type="PANTHER" id="PTHR46082:SF11">
    <property type="entry name" value="AAA+ ATPASE DOMAIN-CONTAINING PROTEIN-RELATED"/>
    <property type="match status" value="1"/>
</dbReference>
<dbReference type="PROSITE" id="PS00108">
    <property type="entry name" value="PROTEIN_KINASE_ST"/>
    <property type="match status" value="1"/>
</dbReference>
<dbReference type="GO" id="GO:0005524">
    <property type="term" value="F:ATP binding"/>
    <property type="evidence" value="ECO:0007669"/>
    <property type="project" value="UniProtKB-UniRule"/>
</dbReference>
<keyword evidence="6" id="KW-0808">Transferase</keyword>
<dbReference type="PANTHER" id="PTHR46082">
    <property type="entry name" value="ATP/GTP-BINDING PROTEIN-RELATED"/>
    <property type="match status" value="1"/>
</dbReference>
<feature type="domain" description="Protein kinase" evidence="5">
    <location>
        <begin position="90"/>
        <end position="385"/>
    </location>
</feature>
<dbReference type="InterPro" id="IPR000719">
    <property type="entry name" value="Prot_kinase_dom"/>
</dbReference>
<dbReference type="AlphaFoldDB" id="A0A8E6EWL1"/>
<evidence type="ECO:0000256" key="4">
    <source>
        <dbReference type="SAM" id="Phobius"/>
    </source>
</evidence>
<keyword evidence="2 3" id="KW-0067">ATP-binding</keyword>
<evidence type="ECO:0000313" key="7">
    <source>
        <dbReference type="Proteomes" id="UP000676194"/>
    </source>
</evidence>
<keyword evidence="1 3" id="KW-0547">Nucleotide-binding</keyword>
<dbReference type="Pfam" id="PF13424">
    <property type="entry name" value="TPR_12"/>
    <property type="match status" value="3"/>
</dbReference>
<reference evidence="6" key="1">
    <citation type="submission" date="2021-05" db="EMBL/GenBank/DDBJ databases">
        <title>Complete genome sequence of the cellulolytic planctomycete Telmatocola sphagniphila SP2T and characterization of the first cellulase from planctomycetes.</title>
        <authorList>
            <person name="Rakitin A.L."/>
            <person name="Beletsky A.V."/>
            <person name="Naumoff D.G."/>
            <person name="Kulichevskaya I.S."/>
            <person name="Mardanov A.V."/>
            <person name="Ravin N.V."/>
            <person name="Dedysh S.N."/>
        </authorList>
    </citation>
    <scope>NUCLEOTIDE SEQUENCE</scope>
    <source>
        <strain evidence="6">SP2T</strain>
    </source>
</reference>
<name>A0A8E6EWL1_9BACT</name>
<evidence type="ECO:0000256" key="1">
    <source>
        <dbReference type="ARBA" id="ARBA00022741"/>
    </source>
</evidence>
<protein>
    <submittedName>
        <fullName evidence="6">Serine/threonine protein kinase</fullName>
    </submittedName>
</protein>
<feature type="transmembrane region" description="Helical" evidence="4">
    <location>
        <begin position="412"/>
        <end position="434"/>
    </location>
</feature>
<evidence type="ECO:0000256" key="3">
    <source>
        <dbReference type="PROSITE-ProRule" id="PRU10141"/>
    </source>
</evidence>
<evidence type="ECO:0000256" key="2">
    <source>
        <dbReference type="ARBA" id="ARBA00022840"/>
    </source>
</evidence>
<dbReference type="SMART" id="SM00220">
    <property type="entry name" value="S_TKc"/>
    <property type="match status" value="1"/>
</dbReference>
<dbReference type="InterPro" id="IPR008271">
    <property type="entry name" value="Ser/Thr_kinase_AS"/>
</dbReference>
<proteinExistence type="predicted"/>
<dbReference type="InterPro" id="IPR053137">
    <property type="entry name" value="NLR-like"/>
</dbReference>